<reference evidence="6 7" key="1">
    <citation type="journal article" date="1991" name="Int. J. Syst. Bacteriol.">
        <title>Description of the erythromycin-producing bacterium Arthrobacter sp. strain NRRL B-3381 as Aeromicrobium erythreum gen. nov., sp. nov.</title>
        <authorList>
            <person name="Miller E.S."/>
            <person name="Woese C.R."/>
            <person name="Brenner S."/>
        </authorList>
    </citation>
    <scope>NUCLEOTIDE SEQUENCE [LARGE SCALE GENOMIC DNA]</scope>
    <source>
        <strain evidence="6 7">AR18</strain>
    </source>
</reference>
<dbReference type="Pfam" id="PF01168">
    <property type="entry name" value="Ala_racemase_N"/>
    <property type="match status" value="1"/>
</dbReference>
<evidence type="ECO:0000313" key="6">
    <source>
        <dbReference type="EMBL" id="ALX05103.1"/>
    </source>
</evidence>
<feature type="domain" description="Alanine racemase N-terminal" evidence="5">
    <location>
        <begin position="11"/>
        <end position="234"/>
    </location>
</feature>
<dbReference type="PATRIC" id="fig|2041.4.peg.2203"/>
<keyword evidence="7" id="KW-1185">Reference proteome</keyword>
<dbReference type="InterPro" id="IPR011078">
    <property type="entry name" value="PyrdxlP_homeostasis"/>
</dbReference>
<dbReference type="SUPFAM" id="SSF51419">
    <property type="entry name" value="PLP-binding barrel"/>
    <property type="match status" value="1"/>
</dbReference>
<gene>
    <name evidence="6" type="ORF">AERYTH_10530</name>
</gene>
<dbReference type="CDD" id="cd00635">
    <property type="entry name" value="PLPDE_III_YBL036c_like"/>
    <property type="match status" value="1"/>
</dbReference>
<comment type="similarity">
    <text evidence="2 4">Belongs to the pyridoxal phosphate-binding protein YggS/PROSC family.</text>
</comment>
<evidence type="ECO:0000256" key="1">
    <source>
        <dbReference type="ARBA" id="ARBA00022898"/>
    </source>
</evidence>
<evidence type="ECO:0000256" key="4">
    <source>
        <dbReference type="RuleBase" id="RU004514"/>
    </source>
</evidence>
<organism evidence="6 7">
    <name type="scientific">Aeromicrobium erythreum</name>
    <dbReference type="NCBI Taxonomy" id="2041"/>
    <lineage>
        <taxon>Bacteria</taxon>
        <taxon>Bacillati</taxon>
        <taxon>Actinomycetota</taxon>
        <taxon>Actinomycetes</taxon>
        <taxon>Propionibacteriales</taxon>
        <taxon>Nocardioidaceae</taxon>
        <taxon>Aeromicrobium</taxon>
    </lineage>
</organism>
<evidence type="ECO:0000259" key="5">
    <source>
        <dbReference type="Pfam" id="PF01168"/>
    </source>
</evidence>
<dbReference type="EMBL" id="CP011502">
    <property type="protein sequence ID" value="ALX05103.1"/>
    <property type="molecule type" value="Genomic_DNA"/>
</dbReference>
<dbReference type="AlphaFoldDB" id="A0A0U4C2C0"/>
<dbReference type="Gene3D" id="3.20.20.10">
    <property type="entry name" value="Alanine racemase"/>
    <property type="match status" value="1"/>
</dbReference>
<dbReference type="KEGG" id="aer:AERYTH_10530"/>
<dbReference type="RefSeq" id="WP_067858261.1">
    <property type="nucleotide sequence ID" value="NZ_CP011502.1"/>
</dbReference>
<proteinExistence type="inferred from homology"/>
<dbReference type="HAMAP" id="MF_02087">
    <property type="entry name" value="PLP_homeostasis"/>
    <property type="match status" value="1"/>
</dbReference>
<evidence type="ECO:0000313" key="7">
    <source>
        <dbReference type="Proteomes" id="UP000067689"/>
    </source>
</evidence>
<evidence type="ECO:0000256" key="3">
    <source>
        <dbReference type="PIRSR" id="PIRSR004848-1"/>
    </source>
</evidence>
<evidence type="ECO:0000256" key="2">
    <source>
        <dbReference type="HAMAP-Rule" id="MF_02087"/>
    </source>
</evidence>
<feature type="modified residue" description="N6-(pyridoxal phosphate)lysine" evidence="2 3">
    <location>
        <position position="39"/>
    </location>
</feature>
<dbReference type="InterPro" id="IPR001608">
    <property type="entry name" value="Ala_racemase_N"/>
</dbReference>
<accession>A0A0U4C2C0</accession>
<dbReference type="PIRSF" id="PIRSF004848">
    <property type="entry name" value="YBL036c_PLPDEIII"/>
    <property type="match status" value="1"/>
</dbReference>
<dbReference type="NCBIfam" id="TIGR00044">
    <property type="entry name" value="YggS family pyridoxal phosphate-dependent enzyme"/>
    <property type="match status" value="1"/>
</dbReference>
<name>A0A0U4C2C0_9ACTN</name>
<dbReference type="InterPro" id="IPR029066">
    <property type="entry name" value="PLP-binding_barrel"/>
</dbReference>
<dbReference type="STRING" id="2041.AERYTH_10530"/>
<dbReference type="PANTHER" id="PTHR10146:SF14">
    <property type="entry name" value="PYRIDOXAL PHOSPHATE HOMEOSTASIS PROTEIN"/>
    <property type="match status" value="1"/>
</dbReference>
<dbReference type="Proteomes" id="UP000067689">
    <property type="component" value="Chromosome"/>
</dbReference>
<dbReference type="GO" id="GO:0030170">
    <property type="term" value="F:pyridoxal phosphate binding"/>
    <property type="evidence" value="ECO:0007669"/>
    <property type="project" value="UniProtKB-UniRule"/>
</dbReference>
<keyword evidence="1 2" id="KW-0663">Pyridoxal phosphate</keyword>
<comment type="cofactor">
    <cofactor evidence="3">
        <name>pyridoxal 5'-phosphate</name>
        <dbReference type="ChEBI" id="CHEBI:597326"/>
    </cofactor>
</comment>
<dbReference type="PANTHER" id="PTHR10146">
    <property type="entry name" value="PROLINE SYNTHETASE CO-TRANSCRIBED BACTERIAL HOMOLOG PROTEIN"/>
    <property type="match status" value="1"/>
</dbReference>
<sequence length="237" mass="24668">MTRPDELAANLAEVRARVAQACAAAGRAPQDVTTIVVTKTYPASDVATLAGLGVTDVGENRHPEAGHKAAELPSLLADGVAAPRLHFVGGLQTNKAGAVARYADVVQSVDRAKLARSLSRGAEAADRDLVLLVQVDFDLQDPGRSGAAPDDVAALADLVAELPRVHLGGLMTVAPLGVAPRPVFERLRELSEQVRAQHPDARIVSAGMSGDFEDAVAAGATHLRIGRAVLGERPPLR</sequence>
<dbReference type="OrthoDB" id="9804072at2"/>
<protein>
    <recommendedName>
        <fullName evidence="2">Pyridoxal phosphate homeostasis protein</fullName>
        <shortName evidence="2">PLP homeostasis protein</shortName>
    </recommendedName>
</protein>
<comment type="function">
    <text evidence="2">Pyridoxal 5'-phosphate (PLP)-binding protein, which is involved in PLP homeostasis.</text>
</comment>